<dbReference type="NCBIfam" id="TIGR02600">
    <property type="entry name" value="Verru_Chthon_A"/>
    <property type="match status" value="1"/>
</dbReference>
<dbReference type="OrthoDB" id="173935at2"/>
<organism evidence="3 4">
    <name type="scientific">Phragmitibacter flavus</name>
    <dbReference type="NCBI Taxonomy" id="2576071"/>
    <lineage>
        <taxon>Bacteria</taxon>
        <taxon>Pseudomonadati</taxon>
        <taxon>Verrucomicrobiota</taxon>
        <taxon>Verrucomicrobiia</taxon>
        <taxon>Verrucomicrobiales</taxon>
        <taxon>Verrucomicrobiaceae</taxon>
        <taxon>Phragmitibacter</taxon>
    </lineage>
</organism>
<feature type="region of interest" description="Disordered" evidence="1">
    <location>
        <begin position="1282"/>
        <end position="1304"/>
    </location>
</feature>
<comment type="caution">
    <text evidence="3">The sequence shown here is derived from an EMBL/GenBank/DDBJ whole genome shotgun (WGS) entry which is preliminary data.</text>
</comment>
<sequence length="1319" mass="144493">MESGTTKTGIMLNPLLIMKHVDKTGLAGVGRDEMTIGNRERGVALVVVLSCLLLVSGLVLSFFMSVRTETVASRLAESGGRSRDLVDSATNVVMAQIRAATTSGAGVAWASQPGMIRTFGTAMGGPSNAPKAYYKLYSAEHMVWTPDAGPFSAAADVPANWHENPALFTDLNVPVMDLNGTRRFPIADAGAALSEGGTPAVKGFTLSGVPLAGAAATDNPLPMPVRWLYVLRDGKMTVPNEGSAGEARWTGGAAHAPTADNPIVGRVAFWTDDESTKVNINTAAGDVWAENLSGNDPVPGSFWDVPRINTTFEKERLARRQVGQFEYQRYPGHPATVYLSAVFPNLTREGISNVASRVQMGGSLGGTVIATEKVEVDADRLYASVDELVFDPLRGSQEGNGVTRVELERSAFFLTASSRAPETNLFNQPRISIWPLHAIDNEAHRTAFDRLIAFCARANGRDYSFKRADAYSPTADYELIERNRELYGYLQRLTSAAVPGFGGSFSAKYPEDRDQILTQIFDYVRSTNLFDDTLEPQNQNDPASWTFPTMGKQFTSARTRNSSNGRMGGLRGHGQVTPLSIPANDTMGFGRFNTLSEVGLHFICTADGSGQVDGDGEPLSPEDEAKLASNVMANRTLAGRVLEEDEMRVEVMFLMELFAAAQGWNALNQDFQIRVTGLDGLQVRGMGEVGFKSLGFPASATIHIDQQPFAHTRTIGGSNGFRVTLANRGVPLRVSAEGEIAKDSNSSTLANTYPFVSAPVTIKPGLERQMFLQYTGTEPIRVEIYAQKYGSIPAYSPGYVPDEAALVQTIRLDFQPSEVSGGALPSPTLVMAGHVEKNGENVEFTSTRENFWTFARTPALAGKAGRLAYITRPPNRTNRQNIGGLFRDTDTLRTLVPVHGDYRHVAARREVPLEVFVPHQYFTSSDQVAHSFTEGYQGHDLLFNSTREGKLASLSNSQNYHERFSPDVPFKTPFWGSDSGDWDHGTGITPDGAYINKPDEGHNAVGTVPYFANDWDHEASGPTFFSPNRQVMSAGMFGSLPTQIKAAKPVEERAWRTLLFRPDPSSGSFVHVGGQSPKDHLLLDLFWMPVVEPYAISEPFSTAGKINMNYQLMPFTYIERSTALRALLQSERVGAVPLTAVGGYKSGTGTNYRYQIEEEETLAQFEERFANNEIFRSASEICEVYLIPKGVPGKPGLKAVDMPLFWAEHALTGDNLRERPYATLYPRLTTKSNSYTVHYRVQVLQQASRSRGSSATEWAKWEDGRDSVQSEMRGSTTLERYVDPLDPSLPDFADPDTAPDENLDTSYRFRVINSKRFAP</sequence>
<keyword evidence="4" id="KW-1185">Reference proteome</keyword>
<evidence type="ECO:0000313" key="3">
    <source>
        <dbReference type="EMBL" id="TLD70309.1"/>
    </source>
</evidence>
<keyword evidence="2" id="KW-1133">Transmembrane helix</keyword>
<reference evidence="3 4" key="1">
    <citation type="submission" date="2019-05" db="EMBL/GenBank/DDBJ databases">
        <title>Verrucobacter flavum gen. nov., sp. nov. a new member of the family Verrucomicrobiaceae.</title>
        <authorList>
            <person name="Szuroczki S."/>
            <person name="Abbaszade G."/>
            <person name="Szabo A."/>
            <person name="Felfoldi T."/>
            <person name="Schumann P."/>
            <person name="Boka K."/>
            <person name="Keki Z."/>
            <person name="Toumi M."/>
            <person name="Toth E."/>
        </authorList>
    </citation>
    <scope>NUCLEOTIDE SEQUENCE [LARGE SCALE GENOMIC DNA]</scope>
    <source>
        <strain evidence="3 4">MG-N-17</strain>
    </source>
</reference>
<evidence type="ECO:0000256" key="1">
    <source>
        <dbReference type="SAM" id="MobiDB-lite"/>
    </source>
</evidence>
<evidence type="ECO:0000256" key="2">
    <source>
        <dbReference type="SAM" id="Phobius"/>
    </source>
</evidence>
<dbReference type="Proteomes" id="UP000306196">
    <property type="component" value="Unassembled WGS sequence"/>
</dbReference>
<keyword evidence="2" id="KW-0472">Membrane</keyword>
<feature type="transmembrane region" description="Helical" evidence="2">
    <location>
        <begin position="43"/>
        <end position="64"/>
    </location>
</feature>
<gene>
    <name evidence="3" type="primary">vccA</name>
    <name evidence="3" type="ORF">FEM03_14090</name>
</gene>
<protein>
    <submittedName>
        <fullName evidence="3">Verru_Chthon cassette protein A</fullName>
    </submittedName>
</protein>
<evidence type="ECO:0000313" key="4">
    <source>
        <dbReference type="Proteomes" id="UP000306196"/>
    </source>
</evidence>
<dbReference type="EMBL" id="VAUV01000009">
    <property type="protein sequence ID" value="TLD70309.1"/>
    <property type="molecule type" value="Genomic_DNA"/>
</dbReference>
<accession>A0A5R8KFD3</accession>
<feature type="compositionally biased region" description="Acidic residues" evidence="1">
    <location>
        <begin position="1293"/>
        <end position="1303"/>
    </location>
</feature>
<name>A0A5R8KFD3_9BACT</name>
<proteinExistence type="predicted"/>
<keyword evidence="2" id="KW-0812">Transmembrane</keyword>
<dbReference type="InterPro" id="IPR019840">
    <property type="entry name" value="Verru/Chthon_A"/>
</dbReference>